<evidence type="ECO:0000313" key="3">
    <source>
        <dbReference type="Proteomes" id="UP000199416"/>
    </source>
</evidence>
<dbReference type="InterPro" id="IPR011037">
    <property type="entry name" value="Pyrv_Knase-like_insert_dom_sf"/>
</dbReference>
<dbReference type="SUPFAM" id="SSF50800">
    <property type="entry name" value="PK beta-barrel domain-like"/>
    <property type="match status" value="1"/>
</dbReference>
<feature type="domain" description="MOSC" evidence="1">
    <location>
        <begin position="83"/>
        <end position="259"/>
    </location>
</feature>
<protein>
    <recommendedName>
        <fullName evidence="1">MOSC domain-containing protein</fullName>
    </recommendedName>
</protein>
<dbReference type="InterPro" id="IPR005302">
    <property type="entry name" value="MoCF_Sase_C"/>
</dbReference>
<reference evidence="3" key="1">
    <citation type="submission" date="2016-10" db="EMBL/GenBank/DDBJ databases">
        <authorList>
            <person name="Varghese N."/>
            <person name="Submissions S."/>
        </authorList>
    </citation>
    <scope>NUCLEOTIDE SEQUENCE [LARGE SCALE GENOMIC DNA]</scope>
    <source>
        <strain evidence="3">DSM 45421</strain>
    </source>
</reference>
<dbReference type="EMBL" id="FMZF01000004">
    <property type="protein sequence ID" value="SDC92882.1"/>
    <property type="molecule type" value="Genomic_DNA"/>
</dbReference>
<dbReference type="AlphaFoldDB" id="A0A1G6QKD4"/>
<dbReference type="Proteomes" id="UP000199416">
    <property type="component" value="Unassembled WGS sequence"/>
</dbReference>
<evidence type="ECO:0000259" key="1">
    <source>
        <dbReference type="PROSITE" id="PS51340"/>
    </source>
</evidence>
<dbReference type="InterPro" id="IPR005303">
    <property type="entry name" value="MOCOS_middle"/>
</dbReference>
<sequence length="262" mass="27909">MPAALRVARLSTTPVKGLALHHPHSIELTSHGAVGDRMFYLVDDTGKIQSLTANADLCALAAEYDGEDHRLAVTRGGEVVCTGIVDTAGSIDTDMWGLRTVTSDLVAGAQWNTFFSDVLKKPVRLIRARGAAYDVRPATILGASSIDELARRAGLTEVDARRFRMLIEFSGGEPHAEDSWVGKVLQVGSAVLRVGGPVKRCAATTRNPGSGLVDLQTLRLITSYRGRRDSVLGVGATFGVYCDVLEPGAIAVGDDLRVVPDE</sequence>
<dbReference type="GO" id="GO:0030151">
    <property type="term" value="F:molybdenum ion binding"/>
    <property type="evidence" value="ECO:0007669"/>
    <property type="project" value="InterPro"/>
</dbReference>
<accession>A0A1G6QKD4</accession>
<name>A0A1G6QKD4_9ACTN</name>
<dbReference type="Gene3D" id="2.40.33.20">
    <property type="entry name" value="PK beta-barrel domain-like"/>
    <property type="match status" value="1"/>
</dbReference>
<keyword evidence="3" id="KW-1185">Reference proteome</keyword>
<dbReference type="STRING" id="1190417.SAMN05660690_2975"/>
<dbReference type="PROSITE" id="PS51340">
    <property type="entry name" value="MOSC"/>
    <property type="match status" value="1"/>
</dbReference>
<proteinExistence type="predicted"/>
<dbReference type="SUPFAM" id="SSF141673">
    <property type="entry name" value="MOSC N-terminal domain-like"/>
    <property type="match status" value="1"/>
</dbReference>
<dbReference type="Pfam" id="PF03476">
    <property type="entry name" value="MOSC_N"/>
    <property type="match status" value="1"/>
</dbReference>
<organism evidence="2 3">
    <name type="scientific">Geodermatophilus telluris</name>
    <dbReference type="NCBI Taxonomy" id="1190417"/>
    <lineage>
        <taxon>Bacteria</taxon>
        <taxon>Bacillati</taxon>
        <taxon>Actinomycetota</taxon>
        <taxon>Actinomycetes</taxon>
        <taxon>Geodermatophilales</taxon>
        <taxon>Geodermatophilaceae</taxon>
        <taxon>Geodermatophilus</taxon>
    </lineage>
</organism>
<dbReference type="RefSeq" id="WP_091366746.1">
    <property type="nucleotide sequence ID" value="NZ_FMZF01000004.1"/>
</dbReference>
<dbReference type="Pfam" id="PF03473">
    <property type="entry name" value="MOSC"/>
    <property type="match status" value="1"/>
</dbReference>
<evidence type="ECO:0000313" key="2">
    <source>
        <dbReference type="EMBL" id="SDC92882.1"/>
    </source>
</evidence>
<dbReference type="OrthoDB" id="9793178at2"/>
<dbReference type="GO" id="GO:0003824">
    <property type="term" value="F:catalytic activity"/>
    <property type="evidence" value="ECO:0007669"/>
    <property type="project" value="InterPro"/>
</dbReference>
<gene>
    <name evidence="2" type="ORF">SAMN05660690_2975</name>
</gene>
<dbReference type="GO" id="GO:0030170">
    <property type="term" value="F:pyridoxal phosphate binding"/>
    <property type="evidence" value="ECO:0007669"/>
    <property type="project" value="InterPro"/>
</dbReference>